<dbReference type="Proteomes" id="UP000694251">
    <property type="component" value="Chromosome 7"/>
</dbReference>
<feature type="compositionally biased region" description="Basic and acidic residues" evidence="1">
    <location>
        <begin position="37"/>
        <end position="67"/>
    </location>
</feature>
<evidence type="ECO:0000259" key="2">
    <source>
        <dbReference type="PROSITE" id="PS50090"/>
    </source>
</evidence>
<gene>
    <name evidence="3" type="ORF">ISN44_As07g011290</name>
</gene>
<dbReference type="PROSITE" id="PS50090">
    <property type="entry name" value="MYB_LIKE"/>
    <property type="match status" value="1"/>
</dbReference>
<evidence type="ECO:0000256" key="1">
    <source>
        <dbReference type="SAM" id="MobiDB-lite"/>
    </source>
</evidence>
<feature type="compositionally biased region" description="Basic residues" evidence="1">
    <location>
        <begin position="68"/>
        <end position="77"/>
    </location>
</feature>
<evidence type="ECO:0000313" key="3">
    <source>
        <dbReference type="EMBL" id="KAG7588808.1"/>
    </source>
</evidence>
<dbReference type="InterPro" id="IPR001005">
    <property type="entry name" value="SANT/Myb"/>
</dbReference>
<evidence type="ECO:0000313" key="4">
    <source>
        <dbReference type="Proteomes" id="UP000694251"/>
    </source>
</evidence>
<protein>
    <submittedName>
        <fullName evidence="3">Myb-like domain</fullName>
    </submittedName>
</protein>
<feature type="compositionally biased region" description="Basic and acidic residues" evidence="1">
    <location>
        <begin position="93"/>
        <end position="127"/>
    </location>
</feature>
<feature type="region of interest" description="Disordered" evidence="1">
    <location>
        <begin position="1"/>
        <end position="163"/>
    </location>
</feature>
<name>A0A8T2BMT2_ARASU</name>
<sequence length="254" mass="29291">MVDSEAEDGVKKKKKKKSKKESGSDVIGNRLNSESSKVCEKPLVHTDDADEKTRKRKRDDCEENTDKKVKRKHKKKKQSVDSEVEDINLNSTEDAKKISKEKKTSEDSVVEENNKDSAKEAKEKLSEDSEAEENSNDGKDAKKKRKKKQESVQSDKDVTTPSTKGMWANVYDYKLLEELLKLDAACIDDVDWDDLLENRDGEACRKRWNQMIIHIGVPKSKTFAEQVEILSERYRPDIAENLEDFDNRPYDPEY</sequence>
<keyword evidence="4" id="KW-1185">Reference proteome</keyword>
<dbReference type="PANTHER" id="PTHR47430">
    <property type="entry name" value="GB|AAC33480.1"/>
    <property type="match status" value="1"/>
</dbReference>
<accession>A0A8T2BMT2</accession>
<comment type="caution">
    <text evidence="3">The sequence shown here is derived from an EMBL/GenBank/DDBJ whole genome shotgun (WGS) entry which is preliminary data.</text>
</comment>
<organism evidence="3 4">
    <name type="scientific">Arabidopsis suecica</name>
    <name type="common">Swedish thale-cress</name>
    <name type="synonym">Cardaminopsis suecica</name>
    <dbReference type="NCBI Taxonomy" id="45249"/>
    <lineage>
        <taxon>Eukaryota</taxon>
        <taxon>Viridiplantae</taxon>
        <taxon>Streptophyta</taxon>
        <taxon>Embryophyta</taxon>
        <taxon>Tracheophyta</taxon>
        <taxon>Spermatophyta</taxon>
        <taxon>Magnoliopsida</taxon>
        <taxon>eudicotyledons</taxon>
        <taxon>Gunneridae</taxon>
        <taxon>Pentapetalae</taxon>
        <taxon>rosids</taxon>
        <taxon>malvids</taxon>
        <taxon>Brassicales</taxon>
        <taxon>Brassicaceae</taxon>
        <taxon>Camelineae</taxon>
        <taxon>Arabidopsis</taxon>
    </lineage>
</organism>
<proteinExistence type="predicted"/>
<feature type="domain" description="Myb-like" evidence="2">
    <location>
        <begin position="159"/>
        <end position="212"/>
    </location>
</feature>
<dbReference type="EMBL" id="JAEFBJ010000007">
    <property type="protein sequence ID" value="KAG7588808.1"/>
    <property type="molecule type" value="Genomic_DNA"/>
</dbReference>
<reference evidence="3 4" key="1">
    <citation type="submission" date="2020-12" db="EMBL/GenBank/DDBJ databases">
        <title>Concerted genomic and epigenomic changes stabilize Arabidopsis allopolyploids.</title>
        <authorList>
            <person name="Chen Z."/>
        </authorList>
    </citation>
    <scope>NUCLEOTIDE SEQUENCE [LARGE SCALE GENOMIC DNA]</scope>
    <source>
        <strain evidence="3">As9502</strain>
        <tissue evidence="3">Leaf</tissue>
    </source>
</reference>
<dbReference type="AlphaFoldDB" id="A0A8T2BMT2"/>
<dbReference type="OrthoDB" id="39591at2759"/>
<feature type="compositionally biased region" description="Basic and acidic residues" evidence="1">
    <location>
        <begin position="149"/>
        <end position="158"/>
    </location>
</feature>
<dbReference type="PANTHER" id="PTHR47430:SF4">
    <property type="entry name" value="GB|AAC33480.1"/>
    <property type="match status" value="1"/>
</dbReference>